<dbReference type="Proteomes" id="UP000654345">
    <property type="component" value="Unassembled WGS sequence"/>
</dbReference>
<dbReference type="RefSeq" id="WP_236038452.1">
    <property type="nucleotide sequence ID" value="NZ_BNJG01000002.1"/>
</dbReference>
<reference evidence="1 2" key="1">
    <citation type="journal article" date="2021" name="Int. J. Syst. Evol. Microbiol.">
        <title>Reticulibacter mediterranei gen. nov., sp. nov., within the new family Reticulibacteraceae fam. nov., and Ktedonospora formicarum gen. nov., sp. nov., Ktedonobacter robiniae sp. nov., Dictyobacter formicarum sp. nov. and Dictyobacter arantiisoli sp. nov., belonging to the class Ktedonobacteria.</title>
        <authorList>
            <person name="Yabe S."/>
            <person name="Zheng Y."/>
            <person name="Wang C.M."/>
            <person name="Sakai Y."/>
            <person name="Abe K."/>
            <person name="Yokota A."/>
            <person name="Donadio S."/>
            <person name="Cavaletti L."/>
            <person name="Monciardini P."/>
        </authorList>
    </citation>
    <scope>NUCLEOTIDE SEQUENCE [LARGE SCALE GENOMIC DNA]</scope>
    <source>
        <strain evidence="1 2">SOSP1-30</strain>
    </source>
</reference>
<protein>
    <recommendedName>
        <fullName evidence="3">Transposase IS111A/IS1328/IS1533 N-terminal domain-containing protein</fullName>
    </recommendedName>
</protein>
<comment type="caution">
    <text evidence="1">The sequence shown here is derived from an EMBL/GenBank/DDBJ whole genome shotgun (WGS) entry which is preliminary data.</text>
</comment>
<organism evidence="1 2">
    <name type="scientific">Ktedonobacter robiniae</name>
    <dbReference type="NCBI Taxonomy" id="2778365"/>
    <lineage>
        <taxon>Bacteria</taxon>
        <taxon>Bacillati</taxon>
        <taxon>Chloroflexota</taxon>
        <taxon>Ktedonobacteria</taxon>
        <taxon>Ktedonobacterales</taxon>
        <taxon>Ktedonobacteraceae</taxon>
        <taxon>Ktedonobacter</taxon>
    </lineage>
</organism>
<evidence type="ECO:0000313" key="1">
    <source>
        <dbReference type="EMBL" id="GHO57473.1"/>
    </source>
</evidence>
<evidence type="ECO:0008006" key="3">
    <source>
        <dbReference type="Google" id="ProtNLM"/>
    </source>
</evidence>
<sequence>MLASVCGERFVALDVHKHSVVVGAVNPSQQVVLSPRRVDPDDFSSWSQQHLCSTDAVVLEGTTNAWHLCDQLCPLVSSVTVAHPNLVKLITTARVKTDARDTLHLARLLAAGLIPAVWIPPQDVREL</sequence>
<keyword evidence="2" id="KW-1185">Reference proteome</keyword>
<name>A0ABQ3UXS3_9CHLR</name>
<proteinExistence type="predicted"/>
<evidence type="ECO:0000313" key="2">
    <source>
        <dbReference type="Proteomes" id="UP000654345"/>
    </source>
</evidence>
<dbReference type="EMBL" id="BNJG01000002">
    <property type="protein sequence ID" value="GHO57473.1"/>
    <property type="molecule type" value="Genomic_DNA"/>
</dbReference>
<accession>A0ABQ3UXS3</accession>
<gene>
    <name evidence="1" type="ORF">KSB_59480</name>
</gene>